<gene>
    <name evidence="1" type="ORF">LPBF_00235</name>
</gene>
<dbReference type="RefSeq" id="WP_066330875.1">
    <property type="nucleotide sequence ID" value="NZ_CP017688.1"/>
</dbReference>
<evidence type="ECO:0000313" key="2">
    <source>
        <dbReference type="Proteomes" id="UP000093510"/>
    </source>
</evidence>
<evidence type="ECO:0000313" key="1">
    <source>
        <dbReference type="EMBL" id="OCB78848.1"/>
    </source>
</evidence>
<comment type="caution">
    <text evidence="1">The sequence shown here is derived from an EMBL/GenBank/DDBJ whole genome shotgun (WGS) entry which is preliminary data.</text>
</comment>
<dbReference type="InterPro" id="IPR010985">
    <property type="entry name" value="Ribbon_hlx_hlx"/>
</dbReference>
<evidence type="ECO:0008006" key="3">
    <source>
        <dbReference type="Google" id="ProtNLM"/>
    </source>
</evidence>
<dbReference type="EMBL" id="LVEP01000001">
    <property type="protein sequence ID" value="OCB78848.1"/>
    <property type="molecule type" value="Genomic_DNA"/>
</dbReference>
<dbReference type="GO" id="GO:0006355">
    <property type="term" value="P:regulation of DNA-templated transcription"/>
    <property type="evidence" value="ECO:0007669"/>
    <property type="project" value="InterPro"/>
</dbReference>
<dbReference type="Proteomes" id="UP000093510">
    <property type="component" value="Unassembled WGS sequence"/>
</dbReference>
<name>A0A1B9EAB3_9FLAO</name>
<dbReference type="Gene3D" id="1.10.1220.10">
    <property type="entry name" value="Met repressor-like"/>
    <property type="match status" value="1"/>
</dbReference>
<dbReference type="OrthoDB" id="1448802at2"/>
<protein>
    <recommendedName>
        <fullName evidence="3">CopG family transcriptional regulator</fullName>
    </recommendedName>
</protein>
<dbReference type="AlphaFoldDB" id="A0A1B9EAB3"/>
<accession>A0A1B9EAB3</accession>
<proteinExistence type="predicted"/>
<keyword evidence="2" id="KW-1185">Reference proteome</keyword>
<sequence>MEKQNINDLINKAKSSNQQKAIQKIVPILNKEVDEVQFSFYIEKELLKKLKMKALQEDTSMKQLVNDAVKSFLAEL</sequence>
<dbReference type="InterPro" id="IPR013321">
    <property type="entry name" value="Arc_rbn_hlx_hlx"/>
</dbReference>
<organism evidence="1 2">
    <name type="scientific">Flavobacterium crassostreae</name>
    <dbReference type="NCBI Taxonomy" id="1763534"/>
    <lineage>
        <taxon>Bacteria</taxon>
        <taxon>Pseudomonadati</taxon>
        <taxon>Bacteroidota</taxon>
        <taxon>Flavobacteriia</taxon>
        <taxon>Flavobacteriales</taxon>
        <taxon>Flavobacteriaceae</taxon>
        <taxon>Flavobacterium</taxon>
    </lineage>
</organism>
<reference evidence="1 2" key="1">
    <citation type="submission" date="2016-03" db="EMBL/GenBank/DDBJ databases">
        <authorList>
            <person name="Ploux O."/>
        </authorList>
    </citation>
    <scope>NUCLEOTIDE SEQUENCE [LARGE SCALE GENOMIC DNA]</scope>
    <source>
        <strain evidence="1 2">LPB0076</strain>
    </source>
</reference>
<dbReference type="SUPFAM" id="SSF47598">
    <property type="entry name" value="Ribbon-helix-helix"/>
    <property type="match status" value="1"/>
</dbReference>
<dbReference type="STRING" id="1763534.GCA_001831475_01939"/>